<protein>
    <submittedName>
        <fullName evidence="2">Ribosomal protein S12 methylthiotransferase accessory factor</fullName>
    </submittedName>
</protein>
<feature type="domain" description="YcaO" evidence="1">
    <location>
        <begin position="66"/>
        <end position="382"/>
    </location>
</feature>
<dbReference type="Gene3D" id="3.30.1330.230">
    <property type="match status" value="1"/>
</dbReference>
<name>A0A1N6FAZ5_9SPHN</name>
<dbReference type="PANTHER" id="PTHR37809">
    <property type="entry name" value="RIBOSOMAL PROTEIN S12 METHYLTHIOTRANSFERASE ACCESSORY FACTOR YCAO"/>
    <property type="match status" value="1"/>
</dbReference>
<proteinExistence type="predicted"/>
<dbReference type="InterPro" id="IPR003776">
    <property type="entry name" value="YcaO-like_dom"/>
</dbReference>
<evidence type="ECO:0000313" key="2">
    <source>
        <dbReference type="EMBL" id="SIN92461.1"/>
    </source>
</evidence>
<dbReference type="Pfam" id="PF02624">
    <property type="entry name" value="YcaO"/>
    <property type="match status" value="1"/>
</dbReference>
<dbReference type="Gene3D" id="3.30.40.250">
    <property type="match status" value="1"/>
</dbReference>
<dbReference type="NCBIfam" id="TIGR00702">
    <property type="entry name" value="YcaO-type kinase domain"/>
    <property type="match status" value="1"/>
</dbReference>
<keyword evidence="2" id="KW-0687">Ribonucleoprotein</keyword>
<dbReference type="GO" id="GO:0016740">
    <property type="term" value="F:transferase activity"/>
    <property type="evidence" value="ECO:0007669"/>
    <property type="project" value="UniProtKB-KW"/>
</dbReference>
<dbReference type="GO" id="GO:0005840">
    <property type="term" value="C:ribosome"/>
    <property type="evidence" value="ECO:0007669"/>
    <property type="project" value="UniProtKB-KW"/>
</dbReference>
<dbReference type="RefSeq" id="WP_074205362.1">
    <property type="nucleotide sequence ID" value="NZ_FSQW01000002.1"/>
</dbReference>
<dbReference type="PROSITE" id="PS51664">
    <property type="entry name" value="YCAO"/>
    <property type="match status" value="1"/>
</dbReference>
<dbReference type="EMBL" id="FSQW01000002">
    <property type="protein sequence ID" value="SIN92461.1"/>
    <property type="molecule type" value="Genomic_DNA"/>
</dbReference>
<dbReference type="AlphaFoldDB" id="A0A1N6FAZ5"/>
<keyword evidence="2" id="KW-0808">Transferase</keyword>
<gene>
    <name evidence="2" type="ORF">SAMN02745824_2318</name>
</gene>
<organism evidence="2 3">
    <name type="scientific">Parasphingorhabdus marina DSM 22363</name>
    <dbReference type="NCBI Taxonomy" id="1123272"/>
    <lineage>
        <taxon>Bacteria</taxon>
        <taxon>Pseudomonadati</taxon>
        <taxon>Pseudomonadota</taxon>
        <taxon>Alphaproteobacteria</taxon>
        <taxon>Sphingomonadales</taxon>
        <taxon>Sphingomonadaceae</taxon>
        <taxon>Parasphingorhabdus</taxon>
    </lineage>
</organism>
<reference evidence="3" key="1">
    <citation type="submission" date="2016-11" db="EMBL/GenBank/DDBJ databases">
        <authorList>
            <person name="Varghese N."/>
            <person name="Submissions S."/>
        </authorList>
    </citation>
    <scope>NUCLEOTIDE SEQUENCE [LARGE SCALE GENOMIC DNA]</scope>
    <source>
        <strain evidence="3">DSM 22363</strain>
    </source>
</reference>
<dbReference type="OrthoDB" id="2379922at2"/>
<dbReference type="Gene3D" id="3.30.160.660">
    <property type="match status" value="1"/>
</dbReference>
<dbReference type="Proteomes" id="UP000185192">
    <property type="component" value="Unassembled WGS sequence"/>
</dbReference>
<dbReference type="PANTHER" id="PTHR37809:SF1">
    <property type="entry name" value="RIBOSOMAL PROTEIN S12 METHYLTHIOTRANSFERASE ACCESSORY FACTOR YCAO"/>
    <property type="match status" value="1"/>
</dbReference>
<keyword evidence="2" id="KW-0689">Ribosomal protein</keyword>
<accession>A0A1N6FAZ5</accession>
<evidence type="ECO:0000313" key="3">
    <source>
        <dbReference type="Proteomes" id="UP000185192"/>
    </source>
</evidence>
<sequence length="382" mass="41275">MEANIPPDTTVARPRIPPGDALATARRLGPENGVTRLANITGLDRIGLPVWQAVRPLGRALSVHQGKGATDELAQWSALGEAAESHAAESLGPDVFRISHAELRHQAIAENLENLRSSDKKKPDPQRIQDWTRTHDLRSGAAAYVPHACVSLDYCLDADPALDRSSMGLGAGTSWDQAIAKALYECLERDAVGSWLRTAPSLRPAREIELETLPPAWNTPWAGALADLQIRLRIFSIPAVIGIPTIVCTVEPTIPAEPFSLSTYGSASSPEPESALFAAFAEAVQSRLTLIAGARDDITPSEYVADRATGSCPPIPPGWCGKSWSTTKACSGTWQTMADRLADAGFERVLIRRLTGDKDFWKVVKVIIPGLGSLRRKRKMVT</sequence>
<evidence type="ECO:0000259" key="1">
    <source>
        <dbReference type="PROSITE" id="PS51664"/>
    </source>
</evidence>
<keyword evidence="3" id="KW-1185">Reference proteome</keyword>
<dbReference type="STRING" id="1123272.SAMN02745824_2318"/>